<dbReference type="Proteomes" id="UP000365705">
    <property type="component" value="Unassembled WGS sequence"/>
</dbReference>
<accession>A0A508YTD0</accession>
<dbReference type="InterPro" id="IPR011004">
    <property type="entry name" value="Trimer_LpxA-like_sf"/>
</dbReference>
<keyword evidence="3 5" id="KW-0012">Acyltransferase</keyword>
<dbReference type="GO" id="GO:0008925">
    <property type="term" value="F:maltose O-acetyltransferase activity"/>
    <property type="evidence" value="ECO:0007669"/>
    <property type="project" value="UniProtKB-EC"/>
</dbReference>
<evidence type="ECO:0000256" key="3">
    <source>
        <dbReference type="ARBA" id="ARBA00023315"/>
    </source>
</evidence>
<evidence type="ECO:0000259" key="4">
    <source>
        <dbReference type="SMART" id="SM01266"/>
    </source>
</evidence>
<evidence type="ECO:0000313" key="5">
    <source>
        <dbReference type="EMBL" id="VTZ91831.1"/>
    </source>
</evidence>
<evidence type="ECO:0000256" key="2">
    <source>
        <dbReference type="ARBA" id="ARBA00022679"/>
    </source>
</evidence>
<protein>
    <submittedName>
        <fullName evidence="5">Maltose O-acetyltransferase</fullName>
        <ecNumber evidence="5">2.3.1.79</ecNumber>
    </submittedName>
</protein>
<comment type="similarity">
    <text evidence="1">Belongs to the transferase hexapeptide repeat family.</text>
</comment>
<evidence type="ECO:0000256" key="1">
    <source>
        <dbReference type="ARBA" id="ARBA00007274"/>
    </source>
</evidence>
<dbReference type="PANTHER" id="PTHR23416">
    <property type="entry name" value="SIALIC ACID SYNTHASE-RELATED"/>
    <property type="match status" value="1"/>
</dbReference>
<dbReference type="AlphaFoldDB" id="A0A508YTD0"/>
<evidence type="ECO:0000313" key="6">
    <source>
        <dbReference type="Proteomes" id="UP000365705"/>
    </source>
</evidence>
<name>A0A508YTD0_LIMMU</name>
<organism evidence="5 6">
    <name type="scientific">Limosilactobacillus mucosae</name>
    <name type="common">Lactobacillus mucosae</name>
    <dbReference type="NCBI Taxonomy" id="97478"/>
    <lineage>
        <taxon>Bacteria</taxon>
        <taxon>Bacillati</taxon>
        <taxon>Bacillota</taxon>
        <taxon>Bacilli</taxon>
        <taxon>Lactobacillales</taxon>
        <taxon>Lactobacillaceae</taxon>
        <taxon>Limosilactobacillus</taxon>
    </lineage>
</organism>
<dbReference type="EMBL" id="CABFNH010000025">
    <property type="protein sequence ID" value="VTZ91831.1"/>
    <property type="molecule type" value="Genomic_DNA"/>
</dbReference>
<reference evidence="5 6" key="1">
    <citation type="submission" date="2019-06" db="EMBL/GenBank/DDBJ databases">
        <authorList>
            <person name="Rodrigo-Torres L."/>
            <person name="Arahal R. D."/>
            <person name="Lucena T."/>
        </authorList>
    </citation>
    <scope>NUCLEOTIDE SEQUENCE [LARGE SCALE GENOMIC DNA]</scope>
    <source>
        <strain evidence="5 6">INIA P508</strain>
    </source>
</reference>
<dbReference type="PANTHER" id="PTHR23416:SF23">
    <property type="entry name" value="ACETYLTRANSFERASE C18B11.09C-RELATED"/>
    <property type="match status" value="1"/>
</dbReference>
<dbReference type="Pfam" id="PF00132">
    <property type="entry name" value="Hexapep"/>
    <property type="match status" value="1"/>
</dbReference>
<dbReference type="CDD" id="cd03357">
    <property type="entry name" value="LbH_MAT_GAT"/>
    <property type="match status" value="1"/>
</dbReference>
<proteinExistence type="inferred from homology"/>
<dbReference type="SMART" id="SM01266">
    <property type="entry name" value="Mac"/>
    <property type="match status" value="1"/>
</dbReference>
<dbReference type="InterPro" id="IPR001451">
    <property type="entry name" value="Hexapep"/>
</dbReference>
<dbReference type="EC" id="2.3.1.79" evidence="5"/>
<dbReference type="InterPro" id="IPR051159">
    <property type="entry name" value="Hexapeptide_acetyltransf"/>
</dbReference>
<dbReference type="FunFam" id="2.160.10.10:FF:000025">
    <property type="entry name" value="Hexapeptide-repeat containing-acetyltransferase"/>
    <property type="match status" value="1"/>
</dbReference>
<gene>
    <name evidence="5" type="primary">maa</name>
    <name evidence="5" type="ORF">LMUP508_01529</name>
</gene>
<feature type="domain" description="Maltose/galactoside acetyltransferase" evidence="4">
    <location>
        <begin position="4"/>
        <end position="58"/>
    </location>
</feature>
<dbReference type="RefSeq" id="WP_143113252.1">
    <property type="nucleotide sequence ID" value="NZ_CABFNH010000025.1"/>
</dbReference>
<keyword evidence="2 5" id="KW-0808">Transferase</keyword>
<sequence>MDEFEKMASGRLYNPAAPKLDAYHLQRMALCQQLNQTSILDQQTVERLKTELIPSSKGKSLGLFLPFYCEYGTNIHVGKECFINYHCTFLDVAPVTLGDNVWLGSGVTIATPCHPFLPKERLVAQYPDGYHNLEYAKPVTIEKNCWICANATITGGVTIGEGSIVAAGAVVTKDVPANSLVAGVPARVLRQLDEKDRLDVWQTYQQGEIPRSLREKERG</sequence>
<dbReference type="InterPro" id="IPR024688">
    <property type="entry name" value="Mac_dom"/>
</dbReference>
<dbReference type="SUPFAM" id="SSF51161">
    <property type="entry name" value="Trimeric LpxA-like enzymes"/>
    <property type="match status" value="1"/>
</dbReference>
<dbReference type="Gene3D" id="2.160.10.10">
    <property type="entry name" value="Hexapeptide repeat proteins"/>
    <property type="match status" value="1"/>
</dbReference>
<dbReference type="Pfam" id="PF12464">
    <property type="entry name" value="Mac"/>
    <property type="match status" value="1"/>
</dbReference>
<dbReference type="Pfam" id="PF14602">
    <property type="entry name" value="Hexapep_2"/>
    <property type="match status" value="1"/>
</dbReference>